<reference evidence="2" key="1">
    <citation type="submission" date="2023-03" db="EMBL/GenBank/DDBJ databases">
        <authorList>
            <person name="Steffen K."/>
            <person name="Cardenas P."/>
        </authorList>
    </citation>
    <scope>NUCLEOTIDE SEQUENCE</scope>
</reference>
<organism evidence="2 3">
    <name type="scientific">Geodia barretti</name>
    <name type="common">Barrett's horny sponge</name>
    <dbReference type="NCBI Taxonomy" id="519541"/>
    <lineage>
        <taxon>Eukaryota</taxon>
        <taxon>Metazoa</taxon>
        <taxon>Porifera</taxon>
        <taxon>Demospongiae</taxon>
        <taxon>Heteroscleromorpha</taxon>
        <taxon>Tetractinellida</taxon>
        <taxon>Astrophorina</taxon>
        <taxon>Geodiidae</taxon>
        <taxon>Geodia</taxon>
    </lineage>
</organism>
<feature type="signal peptide" evidence="1">
    <location>
        <begin position="1"/>
        <end position="16"/>
    </location>
</feature>
<gene>
    <name evidence="2" type="ORF">GBAR_LOCUS14087</name>
</gene>
<sequence>MALAIVSLLALAACSSDDGDEVDRRLAESFLRNSPTFRFDGLPQSVELIDRADGDCETTDLPLAAAVTPHEAIISIEEGLVTGARIDSIWDVIEQSPIVRTTTAEDGSQDSVSALLDSPFELHIGQEAVVGAEGLKITFVDVSEDSRCPAATNCVVSGLAKVRLDVIAGERPLGMHEFVLDQRTIGGTARGIGQYVFSMRELNPYPGTDTAPYAAILVVSKVVAA</sequence>
<proteinExistence type="predicted"/>
<evidence type="ECO:0008006" key="4">
    <source>
        <dbReference type="Google" id="ProtNLM"/>
    </source>
</evidence>
<evidence type="ECO:0000313" key="2">
    <source>
        <dbReference type="EMBL" id="CAI8024222.1"/>
    </source>
</evidence>
<protein>
    <recommendedName>
        <fullName evidence="4">Lipoprotein</fullName>
    </recommendedName>
</protein>
<dbReference type="EMBL" id="CASHTH010002063">
    <property type="protein sequence ID" value="CAI8024222.1"/>
    <property type="molecule type" value="Genomic_DNA"/>
</dbReference>
<dbReference type="Proteomes" id="UP001174909">
    <property type="component" value="Unassembled WGS sequence"/>
</dbReference>
<feature type="chain" id="PRO_5041307548" description="Lipoprotein" evidence="1">
    <location>
        <begin position="17"/>
        <end position="225"/>
    </location>
</feature>
<name>A0AA35WRX9_GEOBA</name>
<evidence type="ECO:0000256" key="1">
    <source>
        <dbReference type="SAM" id="SignalP"/>
    </source>
</evidence>
<keyword evidence="1" id="KW-0732">Signal</keyword>
<comment type="caution">
    <text evidence="2">The sequence shown here is derived from an EMBL/GenBank/DDBJ whole genome shotgun (WGS) entry which is preliminary data.</text>
</comment>
<evidence type="ECO:0000313" key="3">
    <source>
        <dbReference type="Proteomes" id="UP001174909"/>
    </source>
</evidence>
<accession>A0AA35WRX9</accession>
<dbReference type="AlphaFoldDB" id="A0AA35WRX9"/>
<keyword evidence="3" id="KW-1185">Reference proteome</keyword>